<organism evidence="2 3">
    <name type="scientific">Streptomyces lomondensis</name>
    <dbReference type="NCBI Taxonomy" id="68229"/>
    <lineage>
        <taxon>Bacteria</taxon>
        <taxon>Bacillati</taxon>
        <taxon>Actinomycetota</taxon>
        <taxon>Actinomycetes</taxon>
        <taxon>Kitasatosporales</taxon>
        <taxon>Streptomycetaceae</taxon>
        <taxon>Streptomyces</taxon>
    </lineage>
</organism>
<keyword evidence="3" id="KW-1185">Reference proteome</keyword>
<comment type="caution">
    <text evidence="2">The sequence shown here is derived from an EMBL/GenBank/DDBJ whole genome shotgun (WGS) entry which is preliminary data.</text>
</comment>
<reference evidence="3" key="1">
    <citation type="journal article" date="2019" name="Int. J. Syst. Evol. Microbiol.">
        <title>The Global Catalogue of Microorganisms (GCM) 10K type strain sequencing project: providing services to taxonomists for standard genome sequencing and annotation.</title>
        <authorList>
            <consortium name="The Broad Institute Genomics Platform"/>
            <consortium name="The Broad Institute Genome Sequencing Center for Infectious Disease"/>
            <person name="Wu L."/>
            <person name="Ma J."/>
        </authorList>
    </citation>
    <scope>NUCLEOTIDE SEQUENCE [LARGE SCALE GENOMIC DNA]</scope>
    <source>
        <strain evidence="3">JCM 4866</strain>
    </source>
</reference>
<protein>
    <submittedName>
        <fullName evidence="2">Uncharacterized protein</fullName>
    </submittedName>
</protein>
<accession>A0ABQ2XPA4</accession>
<dbReference type="EMBL" id="BMWC01000013">
    <property type="protein sequence ID" value="GGX27036.1"/>
    <property type="molecule type" value="Genomic_DNA"/>
</dbReference>
<name>A0ABQ2XPA4_9ACTN</name>
<dbReference type="Proteomes" id="UP000617743">
    <property type="component" value="Unassembled WGS sequence"/>
</dbReference>
<feature type="compositionally biased region" description="Polar residues" evidence="1">
    <location>
        <begin position="1"/>
        <end position="13"/>
    </location>
</feature>
<feature type="region of interest" description="Disordered" evidence="1">
    <location>
        <begin position="1"/>
        <end position="104"/>
    </location>
</feature>
<sequence>METVTGPSSSAVATTRPAALSEKIRQNNDTFLDPPFPALAYDTARSTLSGDRPPRISVTTPMSSPYGRMTACGRGPSDDRHQSQHRQKQYKQDELGEETCQLRA</sequence>
<evidence type="ECO:0000313" key="3">
    <source>
        <dbReference type="Proteomes" id="UP000617743"/>
    </source>
</evidence>
<proteinExistence type="predicted"/>
<gene>
    <name evidence="2" type="ORF">GCM10010383_66930</name>
</gene>
<evidence type="ECO:0000313" key="2">
    <source>
        <dbReference type="EMBL" id="GGX27036.1"/>
    </source>
</evidence>
<evidence type="ECO:0000256" key="1">
    <source>
        <dbReference type="SAM" id="MobiDB-lite"/>
    </source>
</evidence>